<accession>A0A2K9PSM2</accession>
<dbReference type="OrthoDB" id="1182309at2"/>
<evidence type="ECO:0000256" key="1">
    <source>
        <dbReference type="ARBA" id="ARBA00022729"/>
    </source>
</evidence>
<organism evidence="3 4">
    <name type="scientific">Flavivirga eckloniae</name>
    <dbReference type="NCBI Taxonomy" id="1803846"/>
    <lineage>
        <taxon>Bacteria</taxon>
        <taxon>Pseudomonadati</taxon>
        <taxon>Bacteroidota</taxon>
        <taxon>Flavobacteriia</taxon>
        <taxon>Flavobacteriales</taxon>
        <taxon>Flavobacteriaceae</taxon>
        <taxon>Flavivirga</taxon>
    </lineage>
</organism>
<dbReference type="Gene3D" id="3.40.390.10">
    <property type="entry name" value="Collagenase (Catalytic Domain)"/>
    <property type="match status" value="1"/>
</dbReference>
<evidence type="ECO:0000313" key="4">
    <source>
        <dbReference type="Proteomes" id="UP000235826"/>
    </source>
</evidence>
<dbReference type="Pfam" id="PF17963">
    <property type="entry name" value="Big_9"/>
    <property type="match status" value="1"/>
</dbReference>
<gene>
    <name evidence="3" type="ORF">C1H87_15620</name>
</gene>
<dbReference type="InterPro" id="IPR026444">
    <property type="entry name" value="Secre_tail"/>
</dbReference>
<dbReference type="PANTHER" id="PTHR11905:SF159">
    <property type="entry name" value="ADAM METALLOPROTEASE"/>
    <property type="match status" value="1"/>
</dbReference>
<dbReference type="SUPFAM" id="SSF103647">
    <property type="entry name" value="TSP type-3 repeat"/>
    <property type="match status" value="1"/>
</dbReference>
<dbReference type="GO" id="GO:0005509">
    <property type="term" value="F:calcium ion binding"/>
    <property type="evidence" value="ECO:0007669"/>
    <property type="project" value="InterPro"/>
</dbReference>
<dbReference type="EMBL" id="CP025791">
    <property type="protein sequence ID" value="AUP80055.1"/>
    <property type="molecule type" value="Genomic_DNA"/>
</dbReference>
<sequence length="944" mass="103435">MNNTTIHFFRIKKLLLLVGIFMFITSAFSQNISSLESLRDNYSEQIAIPSKQLDLLKKLPDNLRFPITINEEQFTLILEKKSYRSKNYKVLLQVEGGGFKALDPGPVNTYKGYIEELPDHLVGAAVSKEATHIEILSPNNNTIEITSENSVLSKTSAIKSMVVQKKSSKDIIRGCGLDHSSEEHETNHKTSKTTTSKVLAGETVKQAELAFDVAYNAYTNRYSSDVTAINTNINVLMQQINTLWIRDVMVEHTLGTVVIRTSAVDCPYESTGNTLATRETLAYFRDYWNGGPHGLTHNLATLILGAGGGGGWAYVGTVSEAGRYSLADGGNKDTWRGFARHEIGHTWGLSHGHGNQELDPGASETGIMWGGSHTRASSDEVTTMLAERNSSGLTDIGPYTAANIPPYGFKDLVSYDNTAGGTGLVINVLANDHDANADNLVVDSFNTTSNFGATITRSPGDPNKLLYQPPSQFSGKDWFYYYVSDEQVTNWGLVTIDVAGAYNVDPNAEVFHYDLGTPTSAVEPGWIGISPETNGDIYWSTMVSAIDRGDISGVNAINQDFVTSSSPIVFNHKLKNGTWTIIMNMGDHTTAHDNMQVKVEGQIVDSNVSNTPGSYPYVRATDVVMTDGELNIEISDEGGADPNWVWNRLSIELKPGTASPEYFVNIHQQKYNYDLGAVGGPLENNWTAITPIIEGDIYWSGPVSTLDRGAGGINNINRDFIYSTEPRTLSHKIKNGIWDVKMNLGDKNQLRDNMKVIIEGVVAGNNVTSNSSVFTEVRNANIKVTDGELNIELSDLGGTNNEWVWNRLSLTRVSDLPDPTESDQDGDGVLDINDLCPDTPRNTVVEATGCVKVLSSEDYLKKTTRIHPNPTTGILNLSFGSEILNSEVDVHVISVTGQVMKTFKVDRLKDNVQTLDVSNLPKGFYLLTIVIDGKLTTNQKVVLK</sequence>
<dbReference type="PANTHER" id="PTHR11905">
    <property type="entry name" value="ADAM A DISINTEGRIN AND METALLOPROTEASE DOMAIN"/>
    <property type="match status" value="1"/>
</dbReference>
<evidence type="ECO:0000259" key="2">
    <source>
        <dbReference type="Pfam" id="PF18962"/>
    </source>
</evidence>
<dbReference type="Pfam" id="PF18962">
    <property type="entry name" value="Por_Secre_tail"/>
    <property type="match status" value="1"/>
</dbReference>
<dbReference type="Proteomes" id="UP000235826">
    <property type="component" value="Chromosome"/>
</dbReference>
<reference evidence="3 4" key="1">
    <citation type="submission" date="2018-01" db="EMBL/GenBank/DDBJ databases">
        <title>Complete genome sequence of Flavivirga eckloniae ECD14 isolated from seaweed Ecklonia cava.</title>
        <authorList>
            <person name="Lee J.H."/>
            <person name="Baik K.S."/>
            <person name="Seong C.N."/>
        </authorList>
    </citation>
    <scope>NUCLEOTIDE SEQUENCE [LARGE SCALE GENOMIC DNA]</scope>
    <source>
        <strain evidence="3 4">ECD14</strain>
    </source>
</reference>
<dbReference type="SUPFAM" id="SSF49785">
    <property type="entry name" value="Galactose-binding domain-like"/>
    <property type="match status" value="2"/>
</dbReference>
<dbReference type="InterPro" id="IPR028974">
    <property type="entry name" value="TSP_type-3_rpt"/>
</dbReference>
<dbReference type="GO" id="GO:0008237">
    <property type="term" value="F:metallopeptidase activity"/>
    <property type="evidence" value="ECO:0007669"/>
    <property type="project" value="InterPro"/>
</dbReference>
<feature type="domain" description="Secretion system C-terminal sorting" evidence="2">
    <location>
        <begin position="866"/>
        <end position="942"/>
    </location>
</feature>
<dbReference type="RefSeq" id="WP_102756707.1">
    <property type="nucleotide sequence ID" value="NZ_CP025791.1"/>
</dbReference>
<dbReference type="GO" id="GO:0006509">
    <property type="term" value="P:membrane protein ectodomain proteolysis"/>
    <property type="evidence" value="ECO:0007669"/>
    <property type="project" value="TreeGrafter"/>
</dbReference>
<dbReference type="InterPro" id="IPR008979">
    <property type="entry name" value="Galactose-bd-like_sf"/>
</dbReference>
<name>A0A2K9PSM2_9FLAO</name>
<dbReference type="NCBIfam" id="TIGR04183">
    <property type="entry name" value="Por_Secre_tail"/>
    <property type="match status" value="1"/>
</dbReference>
<dbReference type="KEGG" id="fek:C1H87_15620"/>
<dbReference type="InterPro" id="IPR024079">
    <property type="entry name" value="MetalloPept_cat_dom_sf"/>
</dbReference>
<evidence type="ECO:0000313" key="3">
    <source>
        <dbReference type="EMBL" id="AUP80055.1"/>
    </source>
</evidence>
<dbReference type="Pfam" id="PF13688">
    <property type="entry name" value="Reprolysin_5"/>
    <property type="match status" value="1"/>
</dbReference>
<protein>
    <recommendedName>
        <fullName evidence="2">Secretion system C-terminal sorting domain-containing protein</fullName>
    </recommendedName>
</protein>
<keyword evidence="1" id="KW-0732">Signal</keyword>
<proteinExistence type="predicted"/>
<dbReference type="SUPFAM" id="SSF55486">
    <property type="entry name" value="Metalloproteases ('zincins'), catalytic domain"/>
    <property type="match status" value="1"/>
</dbReference>
<dbReference type="Gene3D" id="2.60.120.430">
    <property type="entry name" value="Galactose-binding lectin"/>
    <property type="match status" value="2"/>
</dbReference>
<keyword evidence="4" id="KW-1185">Reference proteome</keyword>
<dbReference type="AlphaFoldDB" id="A0A2K9PSM2"/>